<keyword evidence="8 11" id="KW-0067">ATP-binding</keyword>
<dbReference type="Proteomes" id="UP000245790">
    <property type="component" value="Unassembled WGS sequence"/>
</dbReference>
<dbReference type="Gene3D" id="3.40.50.620">
    <property type="entry name" value="HUPs"/>
    <property type="match status" value="1"/>
</dbReference>
<comment type="similarity">
    <text evidence="3 11">Belongs to the NadD family.</text>
</comment>
<gene>
    <name evidence="11" type="primary">nadD</name>
    <name evidence="13" type="ORF">C8D97_105302</name>
</gene>
<keyword evidence="6 11" id="KW-0548">Nucleotidyltransferase</keyword>
<evidence type="ECO:0000313" key="14">
    <source>
        <dbReference type="Proteomes" id="UP000245790"/>
    </source>
</evidence>
<evidence type="ECO:0000256" key="5">
    <source>
        <dbReference type="ARBA" id="ARBA00022679"/>
    </source>
</evidence>
<dbReference type="GO" id="GO:0005524">
    <property type="term" value="F:ATP binding"/>
    <property type="evidence" value="ECO:0007669"/>
    <property type="project" value="UniProtKB-KW"/>
</dbReference>
<keyword evidence="9 11" id="KW-0520">NAD</keyword>
<dbReference type="UniPathway" id="UPA00253">
    <property type="reaction ID" value="UER00332"/>
</dbReference>
<dbReference type="InterPro" id="IPR004821">
    <property type="entry name" value="Cyt_trans-like"/>
</dbReference>
<dbReference type="HAMAP" id="MF_00244">
    <property type="entry name" value="NaMN_adenylyltr"/>
    <property type="match status" value="1"/>
</dbReference>
<dbReference type="InterPro" id="IPR005248">
    <property type="entry name" value="NadD/NMNAT"/>
</dbReference>
<dbReference type="Pfam" id="PF01467">
    <property type="entry name" value="CTP_transf_like"/>
    <property type="match status" value="1"/>
</dbReference>
<evidence type="ECO:0000256" key="10">
    <source>
        <dbReference type="ARBA" id="ARBA00048721"/>
    </source>
</evidence>
<evidence type="ECO:0000256" key="1">
    <source>
        <dbReference type="ARBA" id="ARBA00002324"/>
    </source>
</evidence>
<evidence type="ECO:0000256" key="8">
    <source>
        <dbReference type="ARBA" id="ARBA00022840"/>
    </source>
</evidence>
<evidence type="ECO:0000256" key="2">
    <source>
        <dbReference type="ARBA" id="ARBA00005019"/>
    </source>
</evidence>
<evidence type="ECO:0000259" key="12">
    <source>
        <dbReference type="Pfam" id="PF01467"/>
    </source>
</evidence>
<accession>A0A316FV96</accession>
<dbReference type="EMBL" id="QGGU01000005">
    <property type="protein sequence ID" value="PWK51985.1"/>
    <property type="molecule type" value="Genomic_DNA"/>
</dbReference>
<evidence type="ECO:0000256" key="3">
    <source>
        <dbReference type="ARBA" id="ARBA00009014"/>
    </source>
</evidence>
<dbReference type="GO" id="GO:0009435">
    <property type="term" value="P:NAD+ biosynthetic process"/>
    <property type="evidence" value="ECO:0007669"/>
    <property type="project" value="UniProtKB-UniRule"/>
</dbReference>
<evidence type="ECO:0000256" key="11">
    <source>
        <dbReference type="HAMAP-Rule" id="MF_00244"/>
    </source>
</evidence>
<proteinExistence type="inferred from homology"/>
<name>A0A316FV96_9GAMM</name>
<dbReference type="CDD" id="cd02165">
    <property type="entry name" value="NMNAT"/>
    <property type="match status" value="1"/>
</dbReference>
<dbReference type="NCBIfam" id="TIGR00482">
    <property type="entry name" value="nicotinate (nicotinamide) nucleotide adenylyltransferase"/>
    <property type="match status" value="1"/>
</dbReference>
<comment type="pathway">
    <text evidence="2 11">Cofactor biosynthesis; NAD(+) biosynthesis; deamido-NAD(+) from nicotinate D-ribonucleotide: step 1/1.</text>
</comment>
<dbReference type="NCBIfam" id="NF000839">
    <property type="entry name" value="PRK00071.1-1"/>
    <property type="match status" value="1"/>
</dbReference>
<comment type="catalytic activity">
    <reaction evidence="10 11">
        <text>nicotinate beta-D-ribonucleotide + ATP + H(+) = deamido-NAD(+) + diphosphate</text>
        <dbReference type="Rhea" id="RHEA:22860"/>
        <dbReference type="ChEBI" id="CHEBI:15378"/>
        <dbReference type="ChEBI" id="CHEBI:30616"/>
        <dbReference type="ChEBI" id="CHEBI:33019"/>
        <dbReference type="ChEBI" id="CHEBI:57502"/>
        <dbReference type="ChEBI" id="CHEBI:58437"/>
        <dbReference type="EC" id="2.7.7.18"/>
    </reaction>
</comment>
<dbReference type="AlphaFoldDB" id="A0A316FV96"/>
<evidence type="ECO:0000313" key="13">
    <source>
        <dbReference type="EMBL" id="PWK51985.1"/>
    </source>
</evidence>
<dbReference type="OrthoDB" id="5295945at2"/>
<evidence type="ECO:0000256" key="7">
    <source>
        <dbReference type="ARBA" id="ARBA00022741"/>
    </source>
</evidence>
<keyword evidence="5 11" id="KW-0808">Transferase</keyword>
<keyword evidence="14" id="KW-1185">Reference proteome</keyword>
<keyword evidence="7 11" id="KW-0547">Nucleotide-binding</keyword>
<feature type="domain" description="Cytidyltransferase-like" evidence="12">
    <location>
        <begin position="12"/>
        <end position="206"/>
    </location>
</feature>
<evidence type="ECO:0000256" key="6">
    <source>
        <dbReference type="ARBA" id="ARBA00022695"/>
    </source>
</evidence>
<dbReference type="RefSeq" id="WP_109763359.1">
    <property type="nucleotide sequence ID" value="NZ_QGGU01000005.1"/>
</dbReference>
<dbReference type="PANTHER" id="PTHR39321:SF3">
    <property type="entry name" value="PHOSPHOPANTETHEINE ADENYLYLTRANSFERASE"/>
    <property type="match status" value="1"/>
</dbReference>
<comment type="function">
    <text evidence="1 11">Catalyzes the reversible adenylation of nicotinate mononucleotide (NaMN) to nicotinic acid adenine dinucleotide (NaAD).</text>
</comment>
<dbReference type="PANTHER" id="PTHR39321">
    <property type="entry name" value="NICOTINATE-NUCLEOTIDE ADENYLYLTRANSFERASE-RELATED"/>
    <property type="match status" value="1"/>
</dbReference>
<protein>
    <recommendedName>
        <fullName evidence="11">Probable nicotinate-nucleotide adenylyltransferase</fullName>
        <ecNumber evidence="11">2.7.7.18</ecNumber>
    </recommendedName>
    <alternativeName>
        <fullName evidence="11">Deamido-NAD(+) diphosphorylase</fullName>
    </alternativeName>
    <alternativeName>
        <fullName evidence="11">Deamido-NAD(+) pyrophosphorylase</fullName>
    </alternativeName>
    <alternativeName>
        <fullName evidence="11">Nicotinate mononucleotide adenylyltransferase</fullName>
        <shortName evidence="11">NaMN adenylyltransferase</shortName>
    </alternativeName>
</protein>
<dbReference type="SUPFAM" id="SSF52374">
    <property type="entry name" value="Nucleotidylyl transferase"/>
    <property type="match status" value="1"/>
</dbReference>
<comment type="caution">
    <text evidence="13">The sequence shown here is derived from an EMBL/GenBank/DDBJ whole genome shotgun (WGS) entry which is preliminary data.</text>
</comment>
<reference evidence="13 14" key="1">
    <citation type="submission" date="2018-05" db="EMBL/GenBank/DDBJ databases">
        <title>Genomic Encyclopedia of Type Strains, Phase IV (KMG-IV): sequencing the most valuable type-strain genomes for metagenomic binning, comparative biology and taxonomic classification.</title>
        <authorList>
            <person name="Goeker M."/>
        </authorList>
    </citation>
    <scope>NUCLEOTIDE SEQUENCE [LARGE SCALE GENOMIC DNA]</scope>
    <source>
        <strain evidence="13 14">DSM 25350</strain>
    </source>
</reference>
<organism evidence="13 14">
    <name type="scientific">Pleionea mediterranea</name>
    <dbReference type="NCBI Taxonomy" id="523701"/>
    <lineage>
        <taxon>Bacteria</taxon>
        <taxon>Pseudomonadati</taxon>
        <taxon>Pseudomonadota</taxon>
        <taxon>Gammaproteobacteria</taxon>
        <taxon>Oceanospirillales</taxon>
        <taxon>Pleioneaceae</taxon>
        <taxon>Pleionea</taxon>
    </lineage>
</organism>
<dbReference type="NCBIfam" id="TIGR00125">
    <property type="entry name" value="cyt_tran_rel"/>
    <property type="match status" value="1"/>
</dbReference>
<keyword evidence="4 11" id="KW-0662">Pyridine nucleotide biosynthesis</keyword>
<dbReference type="EC" id="2.7.7.18" evidence="11"/>
<sequence length="233" mass="26829">MSNRHPDSPIFLFGGTFNPVHYGHLRLVENLHNLMPEARVRMMPSATPPHRDEPDVSAEHRLNMVRLATESLNHVVVDDRELKRQGPSFTSISVEELAKEFPSASLILVMGDDAMAGFQSWHQWQDIIERVNILVIARPGATQQWLAPEVEQSIIRCDHVESLLHNKAFDAKVETLSKPMETFKSTGRLYRYQCPLLDISATQIRQLITRQQSCRFLLPDSVIKYIEQHRLYH</sequence>
<dbReference type="InterPro" id="IPR014729">
    <property type="entry name" value="Rossmann-like_a/b/a_fold"/>
</dbReference>
<dbReference type="GO" id="GO:0004515">
    <property type="term" value="F:nicotinate-nucleotide adenylyltransferase activity"/>
    <property type="evidence" value="ECO:0007669"/>
    <property type="project" value="UniProtKB-UniRule"/>
</dbReference>
<evidence type="ECO:0000256" key="4">
    <source>
        <dbReference type="ARBA" id="ARBA00022642"/>
    </source>
</evidence>
<evidence type="ECO:0000256" key="9">
    <source>
        <dbReference type="ARBA" id="ARBA00023027"/>
    </source>
</evidence>